<dbReference type="GO" id="GO:0009738">
    <property type="term" value="P:abscisic acid-activated signaling pathway"/>
    <property type="evidence" value="ECO:0007669"/>
    <property type="project" value="InterPro"/>
</dbReference>
<protein>
    <recommendedName>
        <fullName evidence="9">Mind bomb SH3 repeat domain-containing protein</fullName>
    </recommendedName>
</protein>
<dbReference type="InterPro" id="IPR044584">
    <property type="entry name" value="KEG"/>
</dbReference>
<keyword evidence="3" id="KW-0479">Metal-binding</keyword>
<dbReference type="GO" id="GO:0005802">
    <property type="term" value="C:trans-Golgi network"/>
    <property type="evidence" value="ECO:0007669"/>
    <property type="project" value="TreeGrafter"/>
</dbReference>
<comment type="pathway">
    <text evidence="1">Protein modification; protein ubiquitination.</text>
</comment>
<keyword evidence="7" id="KW-0862">Zinc</keyword>
<name>A0AAV5HRM9_9ROSI</name>
<organism evidence="10 11">
    <name type="scientific">Rubroshorea leprosula</name>
    <dbReference type="NCBI Taxonomy" id="152421"/>
    <lineage>
        <taxon>Eukaryota</taxon>
        <taxon>Viridiplantae</taxon>
        <taxon>Streptophyta</taxon>
        <taxon>Embryophyta</taxon>
        <taxon>Tracheophyta</taxon>
        <taxon>Spermatophyta</taxon>
        <taxon>Magnoliopsida</taxon>
        <taxon>eudicotyledons</taxon>
        <taxon>Gunneridae</taxon>
        <taxon>Pentapetalae</taxon>
        <taxon>rosids</taxon>
        <taxon>malvids</taxon>
        <taxon>Malvales</taxon>
        <taxon>Dipterocarpaceae</taxon>
        <taxon>Rubroshorea</taxon>
    </lineage>
</organism>
<evidence type="ECO:0000256" key="1">
    <source>
        <dbReference type="ARBA" id="ARBA00004906"/>
    </source>
</evidence>
<dbReference type="GO" id="GO:0045324">
    <property type="term" value="P:late endosome to vacuole transport"/>
    <property type="evidence" value="ECO:0007669"/>
    <property type="project" value="TreeGrafter"/>
</dbReference>
<evidence type="ECO:0000256" key="2">
    <source>
        <dbReference type="ARBA" id="ARBA00022679"/>
    </source>
</evidence>
<accession>A0AAV5HRM9</accession>
<feature type="chain" id="PRO_5043517751" description="Mind bomb SH3 repeat domain-containing protein" evidence="8">
    <location>
        <begin position="19"/>
        <end position="150"/>
    </location>
</feature>
<sequence length="150" mass="16598">MGWKHLCCILWGAGKVGGAYIPSSKSEQTYSRAEDQKVKLSVKQPRFGWSGHSHGSLGTITTIDADRKLRIYTPVGSKTWMLHPSEVELVEEEKLCIGDWVRVRSSITTPSHHWGEVTHSSIGVIHRMDNGDMGGILLHEEAMALQSFGA</sequence>
<evidence type="ECO:0000313" key="10">
    <source>
        <dbReference type="EMBL" id="GKU91368.1"/>
    </source>
</evidence>
<dbReference type="EMBL" id="BPVZ01000005">
    <property type="protein sequence ID" value="GKU91368.1"/>
    <property type="molecule type" value="Genomic_DNA"/>
</dbReference>
<keyword evidence="2" id="KW-0808">Transferase</keyword>
<dbReference type="GO" id="GO:0005769">
    <property type="term" value="C:early endosome"/>
    <property type="evidence" value="ECO:0007669"/>
    <property type="project" value="TreeGrafter"/>
</dbReference>
<gene>
    <name evidence="10" type="ORF">SLEP1_g5253</name>
</gene>
<evidence type="ECO:0000256" key="7">
    <source>
        <dbReference type="ARBA" id="ARBA00022833"/>
    </source>
</evidence>
<dbReference type="GO" id="GO:0016567">
    <property type="term" value="P:protein ubiquitination"/>
    <property type="evidence" value="ECO:0007669"/>
    <property type="project" value="InterPro"/>
</dbReference>
<proteinExistence type="predicted"/>
<keyword evidence="11" id="KW-1185">Reference proteome</keyword>
<evidence type="ECO:0000256" key="5">
    <source>
        <dbReference type="ARBA" id="ARBA00022771"/>
    </source>
</evidence>
<keyword evidence="5" id="KW-0863">Zinc-finger</keyword>
<dbReference type="GO" id="GO:0004842">
    <property type="term" value="F:ubiquitin-protein transferase activity"/>
    <property type="evidence" value="ECO:0007669"/>
    <property type="project" value="InterPro"/>
</dbReference>
<evidence type="ECO:0000313" key="11">
    <source>
        <dbReference type="Proteomes" id="UP001054252"/>
    </source>
</evidence>
<reference evidence="10 11" key="1">
    <citation type="journal article" date="2021" name="Commun. Biol.">
        <title>The genome of Shorea leprosula (Dipterocarpaceae) highlights the ecological relevance of drought in aseasonal tropical rainforests.</title>
        <authorList>
            <person name="Ng K.K.S."/>
            <person name="Kobayashi M.J."/>
            <person name="Fawcett J.A."/>
            <person name="Hatakeyama M."/>
            <person name="Paape T."/>
            <person name="Ng C.H."/>
            <person name="Ang C.C."/>
            <person name="Tnah L.H."/>
            <person name="Lee C.T."/>
            <person name="Nishiyama T."/>
            <person name="Sese J."/>
            <person name="O'Brien M.J."/>
            <person name="Copetti D."/>
            <person name="Mohd Noor M.I."/>
            <person name="Ong R.C."/>
            <person name="Putra M."/>
            <person name="Sireger I.Z."/>
            <person name="Indrioko S."/>
            <person name="Kosugi Y."/>
            <person name="Izuno A."/>
            <person name="Isagi Y."/>
            <person name="Lee S.L."/>
            <person name="Shimizu K.K."/>
        </authorList>
    </citation>
    <scope>NUCLEOTIDE SEQUENCE [LARGE SCALE GENOMIC DNA]</scope>
    <source>
        <strain evidence="10">214</strain>
    </source>
</reference>
<dbReference type="AlphaFoldDB" id="A0AAV5HRM9"/>
<dbReference type="InterPro" id="IPR040847">
    <property type="entry name" value="SH3_15"/>
</dbReference>
<dbReference type="PANTHER" id="PTHR46960">
    <property type="entry name" value="E3 UBIQUITIN-PROTEIN LIGASE KEG"/>
    <property type="match status" value="1"/>
</dbReference>
<evidence type="ECO:0000256" key="6">
    <source>
        <dbReference type="ARBA" id="ARBA00022786"/>
    </source>
</evidence>
<dbReference type="Pfam" id="PF18346">
    <property type="entry name" value="SH3_15"/>
    <property type="match status" value="1"/>
</dbReference>
<evidence type="ECO:0000256" key="8">
    <source>
        <dbReference type="SAM" id="SignalP"/>
    </source>
</evidence>
<dbReference type="GO" id="GO:0008270">
    <property type="term" value="F:zinc ion binding"/>
    <property type="evidence" value="ECO:0007669"/>
    <property type="project" value="UniProtKB-KW"/>
</dbReference>
<dbReference type="Proteomes" id="UP001054252">
    <property type="component" value="Unassembled WGS sequence"/>
</dbReference>
<keyword evidence="4" id="KW-0677">Repeat</keyword>
<evidence type="ECO:0000256" key="3">
    <source>
        <dbReference type="ARBA" id="ARBA00022723"/>
    </source>
</evidence>
<feature type="domain" description="Mind bomb SH3 repeat" evidence="9">
    <location>
        <begin position="42"/>
        <end position="87"/>
    </location>
</feature>
<keyword evidence="8" id="KW-0732">Signal</keyword>
<evidence type="ECO:0000259" key="9">
    <source>
        <dbReference type="Pfam" id="PF18346"/>
    </source>
</evidence>
<comment type="caution">
    <text evidence="10">The sequence shown here is derived from an EMBL/GenBank/DDBJ whole genome shotgun (WGS) entry which is preliminary data.</text>
</comment>
<dbReference type="PANTHER" id="PTHR46960:SF1">
    <property type="entry name" value="E3 UBIQUITIN-PROTEIN LIGASE KEG"/>
    <property type="match status" value="1"/>
</dbReference>
<evidence type="ECO:0000256" key="4">
    <source>
        <dbReference type="ARBA" id="ARBA00022737"/>
    </source>
</evidence>
<dbReference type="GO" id="GO:0009788">
    <property type="term" value="P:negative regulation of abscisic acid-activated signaling pathway"/>
    <property type="evidence" value="ECO:0007669"/>
    <property type="project" value="TreeGrafter"/>
</dbReference>
<keyword evidence="6" id="KW-0833">Ubl conjugation pathway</keyword>
<feature type="signal peptide" evidence="8">
    <location>
        <begin position="1"/>
        <end position="18"/>
    </location>
</feature>
<dbReference type="GO" id="GO:0006952">
    <property type="term" value="P:defense response"/>
    <property type="evidence" value="ECO:0007669"/>
    <property type="project" value="InterPro"/>
</dbReference>